<dbReference type="PANTHER" id="PTHR33096">
    <property type="entry name" value="CXC2 DOMAIN-CONTAINING PROTEIN"/>
    <property type="match status" value="1"/>
</dbReference>
<name>A0AAD7ED39_9AGAR</name>
<dbReference type="AlphaFoldDB" id="A0AAD7ED39"/>
<dbReference type="Proteomes" id="UP001218218">
    <property type="component" value="Unassembled WGS sequence"/>
</dbReference>
<gene>
    <name evidence="1" type="ORF">DFH08DRAFT_973256</name>
</gene>
<dbReference type="PANTHER" id="PTHR33096:SF1">
    <property type="entry name" value="CXC1-LIKE CYSTEINE CLUSTER ASSOCIATED WITH KDZ TRANSPOSASES DOMAIN-CONTAINING PROTEIN"/>
    <property type="match status" value="1"/>
</dbReference>
<keyword evidence="2" id="KW-1185">Reference proteome</keyword>
<evidence type="ECO:0000313" key="1">
    <source>
        <dbReference type="EMBL" id="KAJ7312736.1"/>
    </source>
</evidence>
<evidence type="ECO:0000313" key="2">
    <source>
        <dbReference type="Proteomes" id="UP001218218"/>
    </source>
</evidence>
<dbReference type="InterPro" id="IPR040521">
    <property type="entry name" value="KDZ"/>
</dbReference>
<dbReference type="Pfam" id="PF18758">
    <property type="entry name" value="KDZ"/>
    <property type="match status" value="1"/>
</dbReference>
<accession>A0AAD7ED39</accession>
<sequence length="752" mass="84668">MLKDSKKPRKHTVVVRAPVAVDDGHGGTTTVLQKLKPKARATLEDATQHEMINFIARLSKEKKAAFDRLCDVPQDPAQSTLTMKALVPSRMVTSQKDAFKLILVMEVSNEGNDRRYIKWGATQGEFGLDGNPTAPAVEAVEGFWKVEVNDVFSTYTVEVPMTGDDVSISSCLVGQGIIPCAPWKPKLGVSTHVLELYRVARLQSPTLTIQPWVKTLSKLHGVAFKPYASQRLSKCFDVYLEILKTVDDCVMKVLGRDAPDWRLKNCCPACTYNLEGKMKLIFEMLMTMDGNNSLKRVLAKHGNSEHTDPRTAEAGGTYFLKREKVDRWSKEVLDALRGKDQEEESECQERWKNMSEEITARMWGIDETGVFLALCQHGIVLLVADMVRSGELAKYGLAITDSVLDAFGPDLGRAYDIGCGFGTTVSDSPLGERAKELNFKTLVGAFHGHAHNQLCQLRHLVTYITGLGLEDLEGCEQFFSKSNGLPVSSDMPTYANLSSFLVNNYKQALDILDLQDSLEFAMAQAGIDGPEVFEERLKQEPEYLKKLTKEPKEETDQMEYYQRLVNLAEQRENHDRAVTAVQEMERKMGIVVRWMVDDESYDKAAELVATRRYRKAVNKLEELVVKRIFELTKMNMSGTGYKLRKHIAKPLQARSKTIRAALNRYNQAAAALNPPRQQLTWEQVIDFSFLSDFDLLRDPEGNATLQEWATPAARELMDTHFKIQRAHEEIQRLNIEIRGLTGVFILDATGTV</sequence>
<comment type="caution">
    <text evidence="1">The sequence shown here is derived from an EMBL/GenBank/DDBJ whole genome shotgun (WGS) entry which is preliminary data.</text>
</comment>
<organism evidence="1 2">
    <name type="scientific">Mycena albidolilacea</name>
    <dbReference type="NCBI Taxonomy" id="1033008"/>
    <lineage>
        <taxon>Eukaryota</taxon>
        <taxon>Fungi</taxon>
        <taxon>Dikarya</taxon>
        <taxon>Basidiomycota</taxon>
        <taxon>Agaricomycotina</taxon>
        <taxon>Agaricomycetes</taxon>
        <taxon>Agaricomycetidae</taxon>
        <taxon>Agaricales</taxon>
        <taxon>Marasmiineae</taxon>
        <taxon>Mycenaceae</taxon>
        <taxon>Mycena</taxon>
    </lineage>
</organism>
<protein>
    <submittedName>
        <fullName evidence="1">Uncharacterized protein</fullName>
    </submittedName>
</protein>
<dbReference type="EMBL" id="JARIHO010000070">
    <property type="protein sequence ID" value="KAJ7312736.1"/>
    <property type="molecule type" value="Genomic_DNA"/>
</dbReference>
<proteinExistence type="predicted"/>
<reference evidence="1" key="1">
    <citation type="submission" date="2023-03" db="EMBL/GenBank/DDBJ databases">
        <title>Massive genome expansion in bonnet fungi (Mycena s.s.) driven by repeated elements and novel gene families across ecological guilds.</title>
        <authorList>
            <consortium name="Lawrence Berkeley National Laboratory"/>
            <person name="Harder C.B."/>
            <person name="Miyauchi S."/>
            <person name="Viragh M."/>
            <person name="Kuo A."/>
            <person name="Thoen E."/>
            <person name="Andreopoulos B."/>
            <person name="Lu D."/>
            <person name="Skrede I."/>
            <person name="Drula E."/>
            <person name="Henrissat B."/>
            <person name="Morin E."/>
            <person name="Kohler A."/>
            <person name="Barry K."/>
            <person name="LaButti K."/>
            <person name="Morin E."/>
            <person name="Salamov A."/>
            <person name="Lipzen A."/>
            <person name="Mereny Z."/>
            <person name="Hegedus B."/>
            <person name="Baldrian P."/>
            <person name="Stursova M."/>
            <person name="Weitz H."/>
            <person name="Taylor A."/>
            <person name="Grigoriev I.V."/>
            <person name="Nagy L.G."/>
            <person name="Martin F."/>
            <person name="Kauserud H."/>
        </authorList>
    </citation>
    <scope>NUCLEOTIDE SEQUENCE</scope>
    <source>
        <strain evidence="1">CBHHK002</strain>
    </source>
</reference>